<sequence>MYDPKEVVSNYALQYIENKKIIGIGTGRTVRKLIELIIKNNIINNKLYVTSSIDSELEISKNGGTVISLYNGNIPDIYIDSFDYLVPVNDSYIMIKGGGGALLREKLLAYFANERVFIGEQSKIKNSFPIKIPIEIVPVSLSYVINKLKSYKYNIEIRESNGKIGPIISDNGNIILDMSVNGKADLCELDSKLKDIPGIIETGIFCDKLYDEIIIGNNDGRIEIIKKSRNSN</sequence>
<dbReference type="CDD" id="cd01398">
    <property type="entry name" value="RPI_A"/>
    <property type="match status" value="1"/>
</dbReference>
<dbReference type="SUPFAM" id="SSF100950">
    <property type="entry name" value="NagB/RpiA/CoA transferase-like"/>
    <property type="match status" value="1"/>
</dbReference>
<evidence type="ECO:0000313" key="3">
    <source>
        <dbReference type="EMBL" id="AWR94465.1"/>
    </source>
</evidence>
<dbReference type="AlphaFoldDB" id="A0A2U9IEN8"/>
<dbReference type="EC" id="5.3.1.6" evidence="2"/>
<dbReference type="Gene3D" id="3.30.70.260">
    <property type="match status" value="1"/>
</dbReference>
<evidence type="ECO:0000313" key="4">
    <source>
        <dbReference type="Proteomes" id="UP000248044"/>
    </source>
</evidence>
<evidence type="ECO:0000256" key="1">
    <source>
        <dbReference type="ARBA" id="ARBA00023235"/>
    </source>
</evidence>
<dbReference type="InterPro" id="IPR037171">
    <property type="entry name" value="NagB/RpiA_transferase-like"/>
</dbReference>
<dbReference type="PANTHER" id="PTHR11934">
    <property type="entry name" value="RIBOSE-5-PHOSPHATE ISOMERASE"/>
    <property type="match status" value="1"/>
</dbReference>
<keyword evidence="4" id="KW-1185">Reference proteome</keyword>
<dbReference type="Pfam" id="PF06026">
    <property type="entry name" value="Rib_5-P_isom_A"/>
    <property type="match status" value="1"/>
</dbReference>
<dbReference type="Gene3D" id="3.40.50.1360">
    <property type="match status" value="1"/>
</dbReference>
<name>A0A2U9IEN8_9CREN</name>
<dbReference type="SUPFAM" id="SSF75445">
    <property type="entry name" value="D-ribose-5-phosphate isomerase (RpiA), lid domain"/>
    <property type="match status" value="1"/>
</dbReference>
<dbReference type="EMBL" id="CP029289">
    <property type="protein sequence ID" value="AWR94465.1"/>
    <property type="molecule type" value="Genomic_DNA"/>
</dbReference>
<keyword evidence="1 3" id="KW-0413">Isomerase</keyword>
<dbReference type="GO" id="GO:0009052">
    <property type="term" value="P:pentose-phosphate shunt, non-oxidative branch"/>
    <property type="evidence" value="ECO:0007669"/>
    <property type="project" value="InterPro"/>
</dbReference>
<protein>
    <recommendedName>
        <fullName evidence="2">Ribose 5-phosphate isomerase A</fullName>
        <ecNumber evidence="2">5.3.1.6</ecNumber>
    </recommendedName>
</protein>
<gene>
    <name evidence="3" type="primary">rpiA</name>
    <name evidence="3" type="ORF">DFR85_07520</name>
</gene>
<dbReference type="GO" id="GO:0006014">
    <property type="term" value="P:D-ribose metabolic process"/>
    <property type="evidence" value="ECO:0007669"/>
    <property type="project" value="TreeGrafter"/>
</dbReference>
<dbReference type="GO" id="GO:0004751">
    <property type="term" value="F:ribose-5-phosphate isomerase activity"/>
    <property type="evidence" value="ECO:0007669"/>
    <property type="project" value="UniProtKB-UniRule"/>
</dbReference>
<dbReference type="Proteomes" id="UP000248044">
    <property type="component" value="Chromosome"/>
</dbReference>
<dbReference type="InterPro" id="IPR004788">
    <property type="entry name" value="Ribose5P_isomerase_type_A"/>
</dbReference>
<dbReference type="GeneID" id="36831994"/>
<dbReference type="GO" id="GO:0005829">
    <property type="term" value="C:cytosol"/>
    <property type="evidence" value="ECO:0007669"/>
    <property type="project" value="TreeGrafter"/>
</dbReference>
<dbReference type="OrthoDB" id="19013at2157"/>
<dbReference type="RefSeq" id="WP_110270346.1">
    <property type="nucleotide sequence ID" value="NZ_CP029289.2"/>
</dbReference>
<proteinExistence type="predicted"/>
<accession>A0A2U9IEN8</accession>
<evidence type="ECO:0000256" key="2">
    <source>
        <dbReference type="NCBIfam" id="TIGR00021"/>
    </source>
</evidence>
<dbReference type="KEGG" id="abri:DFR85_07520"/>
<organism evidence="3 4">
    <name type="scientific">Acidianus brierleyi</name>
    <dbReference type="NCBI Taxonomy" id="41673"/>
    <lineage>
        <taxon>Archaea</taxon>
        <taxon>Thermoproteota</taxon>
        <taxon>Thermoprotei</taxon>
        <taxon>Sulfolobales</taxon>
        <taxon>Sulfolobaceae</taxon>
        <taxon>Acidianus</taxon>
    </lineage>
</organism>
<dbReference type="NCBIfam" id="TIGR00021">
    <property type="entry name" value="rpiA"/>
    <property type="match status" value="1"/>
</dbReference>
<dbReference type="PANTHER" id="PTHR11934:SF0">
    <property type="entry name" value="RIBOSE-5-PHOSPHATE ISOMERASE"/>
    <property type="match status" value="1"/>
</dbReference>
<reference evidence="3 4" key="1">
    <citation type="submission" date="2018-05" db="EMBL/GenBank/DDBJ databases">
        <title>Complete Genome Sequences of Extremely Thermoacidophilic, Metal-Mobilizing Type-Strain Members of the Archaeal Family Sulfolobaceae: Acidianus brierleyi DSM-1651T, Acidianus sulfidivorans DSM-18786T, Metallosphaera hakonensis DSM-7519T, and Metallosphaera prunae DSM-10039T.</title>
        <authorList>
            <person name="Counts J.A."/>
            <person name="Kelly R.M."/>
        </authorList>
    </citation>
    <scope>NUCLEOTIDE SEQUENCE [LARGE SCALE GENOMIC DNA]</scope>
    <source>
        <strain evidence="3 4">DSM 1651</strain>
    </source>
</reference>